<gene>
    <name evidence="2" type="ORF">NCTC11429_04229</name>
</gene>
<feature type="transmembrane region" description="Helical" evidence="1">
    <location>
        <begin position="7"/>
        <end position="27"/>
    </location>
</feature>
<organism evidence="2 3">
    <name type="scientific">Sphingobacterium thalpophilum</name>
    <dbReference type="NCBI Taxonomy" id="259"/>
    <lineage>
        <taxon>Bacteria</taxon>
        <taxon>Pseudomonadati</taxon>
        <taxon>Bacteroidota</taxon>
        <taxon>Sphingobacteriia</taxon>
        <taxon>Sphingobacteriales</taxon>
        <taxon>Sphingobacteriaceae</taxon>
        <taxon>Sphingobacterium</taxon>
    </lineage>
</organism>
<keyword evidence="1" id="KW-0472">Membrane</keyword>
<dbReference type="Proteomes" id="UP000308196">
    <property type="component" value="Chromosome"/>
</dbReference>
<evidence type="ECO:0000256" key="1">
    <source>
        <dbReference type="SAM" id="Phobius"/>
    </source>
</evidence>
<keyword evidence="1" id="KW-1133">Transmembrane helix</keyword>
<protein>
    <submittedName>
        <fullName evidence="2">Uncharacterized protein</fullName>
    </submittedName>
</protein>
<dbReference type="KEGG" id="stha:NCTC11429_04229"/>
<feature type="transmembrane region" description="Helical" evidence="1">
    <location>
        <begin position="47"/>
        <end position="70"/>
    </location>
</feature>
<evidence type="ECO:0000313" key="2">
    <source>
        <dbReference type="EMBL" id="VTR50969.1"/>
    </source>
</evidence>
<feature type="transmembrane region" description="Helical" evidence="1">
    <location>
        <begin position="116"/>
        <end position="137"/>
    </location>
</feature>
<proteinExistence type="predicted"/>
<feature type="transmembrane region" description="Helical" evidence="1">
    <location>
        <begin position="82"/>
        <end position="104"/>
    </location>
</feature>
<dbReference type="EMBL" id="LR590484">
    <property type="protein sequence ID" value="VTR50969.1"/>
    <property type="molecule type" value="Genomic_DNA"/>
</dbReference>
<dbReference type="AlphaFoldDB" id="A0A4U9VXW0"/>
<name>A0A4U9VXW0_9SPHI</name>
<evidence type="ECO:0000313" key="3">
    <source>
        <dbReference type="Proteomes" id="UP000308196"/>
    </source>
</evidence>
<sequence>MGNIIFRFWLVNVLLSILLFVLYRFLMLDSELVDSTFFEKVLSIVDAFLNAYLSTVYVVVITLGSVLFFLNQIEKIRNSYFLSLITFSGVPFISVIFLTVIILGDTYQYGVTAAPLKLLFVFSVLYLLCTIVEFLLFRRKISLIHKLR</sequence>
<keyword evidence="1" id="KW-0812">Transmembrane</keyword>
<reference evidence="2 3" key="1">
    <citation type="submission" date="2019-05" db="EMBL/GenBank/DDBJ databases">
        <authorList>
            <consortium name="Pathogen Informatics"/>
        </authorList>
    </citation>
    <scope>NUCLEOTIDE SEQUENCE [LARGE SCALE GENOMIC DNA]</scope>
    <source>
        <strain evidence="2 3">NCTC11429</strain>
    </source>
</reference>
<accession>A0A4U9VXW0</accession>